<dbReference type="InterPro" id="IPR007219">
    <property type="entry name" value="XnlR_reg_dom"/>
</dbReference>
<dbReference type="PANTHER" id="PTHR47424:SF3">
    <property type="entry name" value="REGULATORY PROTEIN GAL4"/>
    <property type="match status" value="1"/>
</dbReference>
<evidence type="ECO:0000256" key="5">
    <source>
        <dbReference type="SAM" id="MobiDB-lite"/>
    </source>
</evidence>
<keyword evidence="8" id="KW-1185">Reference proteome</keyword>
<evidence type="ECO:0000256" key="2">
    <source>
        <dbReference type="ARBA" id="ARBA00023125"/>
    </source>
</evidence>
<dbReference type="AlphaFoldDB" id="A0A1J7JYI0"/>
<dbReference type="InterPro" id="IPR051127">
    <property type="entry name" value="Fungal_SecMet_Regulators"/>
</dbReference>
<dbReference type="GO" id="GO:0005634">
    <property type="term" value="C:nucleus"/>
    <property type="evidence" value="ECO:0007669"/>
    <property type="project" value="TreeGrafter"/>
</dbReference>
<keyword evidence="2" id="KW-0238">DNA-binding</keyword>
<dbReference type="GO" id="GO:0008270">
    <property type="term" value="F:zinc ion binding"/>
    <property type="evidence" value="ECO:0007669"/>
    <property type="project" value="InterPro"/>
</dbReference>
<keyword evidence="1" id="KW-0805">Transcription regulation</keyword>
<dbReference type="GO" id="GO:0006351">
    <property type="term" value="P:DNA-templated transcription"/>
    <property type="evidence" value="ECO:0007669"/>
    <property type="project" value="InterPro"/>
</dbReference>
<evidence type="ECO:0000259" key="6">
    <source>
        <dbReference type="SMART" id="SM00906"/>
    </source>
</evidence>
<keyword evidence="4" id="KW-0539">Nucleus</keyword>
<proteinExistence type="predicted"/>
<dbReference type="CDD" id="cd12148">
    <property type="entry name" value="fungal_TF_MHR"/>
    <property type="match status" value="1"/>
</dbReference>
<dbReference type="GO" id="GO:0000435">
    <property type="term" value="P:positive regulation of transcription from RNA polymerase II promoter by galactose"/>
    <property type="evidence" value="ECO:0007669"/>
    <property type="project" value="TreeGrafter"/>
</dbReference>
<keyword evidence="3" id="KW-0804">Transcription</keyword>
<dbReference type="InParanoid" id="A0A1J7JYI0"/>
<reference evidence="7 8" key="1">
    <citation type="submission" date="2016-10" db="EMBL/GenBank/DDBJ databases">
        <title>Draft genome sequence of Coniochaeta ligniaria NRRL30616, a lignocellulolytic fungus for bioabatement of inhibitors in plant biomass hydrolysates.</title>
        <authorList>
            <consortium name="DOE Joint Genome Institute"/>
            <person name="Jimenez D.J."/>
            <person name="Hector R.E."/>
            <person name="Riley R."/>
            <person name="Sun H."/>
            <person name="Grigoriev I.V."/>
            <person name="Van Elsas J.D."/>
            <person name="Nichols N.N."/>
        </authorList>
    </citation>
    <scope>NUCLEOTIDE SEQUENCE [LARGE SCALE GENOMIC DNA]</scope>
    <source>
        <strain evidence="7 8">NRRL 30616</strain>
    </source>
</reference>
<dbReference type="PANTHER" id="PTHR47424">
    <property type="entry name" value="REGULATORY PROTEIN GAL4"/>
    <property type="match status" value="1"/>
</dbReference>
<dbReference type="Proteomes" id="UP000182658">
    <property type="component" value="Unassembled WGS sequence"/>
</dbReference>
<evidence type="ECO:0000256" key="4">
    <source>
        <dbReference type="ARBA" id="ARBA00023242"/>
    </source>
</evidence>
<dbReference type="GO" id="GO:0000981">
    <property type="term" value="F:DNA-binding transcription factor activity, RNA polymerase II-specific"/>
    <property type="evidence" value="ECO:0007669"/>
    <property type="project" value="TreeGrafter"/>
</dbReference>
<feature type="compositionally biased region" description="Acidic residues" evidence="5">
    <location>
        <begin position="25"/>
        <end position="34"/>
    </location>
</feature>
<evidence type="ECO:0000256" key="3">
    <source>
        <dbReference type="ARBA" id="ARBA00023163"/>
    </source>
</evidence>
<name>A0A1J7JYI0_9PEZI</name>
<gene>
    <name evidence="7" type="ORF">CONLIGDRAFT_627257</name>
</gene>
<feature type="region of interest" description="Disordered" evidence="5">
    <location>
        <begin position="1"/>
        <end position="35"/>
    </location>
</feature>
<dbReference type="SMART" id="SM00906">
    <property type="entry name" value="Fungal_trans"/>
    <property type="match status" value="1"/>
</dbReference>
<dbReference type="Pfam" id="PF04082">
    <property type="entry name" value="Fungal_trans"/>
    <property type="match status" value="1"/>
</dbReference>
<dbReference type="OrthoDB" id="424974at2759"/>
<dbReference type="GO" id="GO:0000978">
    <property type="term" value="F:RNA polymerase II cis-regulatory region sequence-specific DNA binding"/>
    <property type="evidence" value="ECO:0007669"/>
    <property type="project" value="TreeGrafter"/>
</dbReference>
<accession>A0A1J7JYI0</accession>
<evidence type="ECO:0000256" key="1">
    <source>
        <dbReference type="ARBA" id="ARBA00023015"/>
    </source>
</evidence>
<dbReference type="EMBL" id="KV875093">
    <property type="protein sequence ID" value="OIW35200.1"/>
    <property type="molecule type" value="Genomic_DNA"/>
</dbReference>
<feature type="compositionally biased region" description="Polar residues" evidence="5">
    <location>
        <begin position="1"/>
        <end position="15"/>
    </location>
</feature>
<evidence type="ECO:0000313" key="8">
    <source>
        <dbReference type="Proteomes" id="UP000182658"/>
    </source>
</evidence>
<protein>
    <recommendedName>
        <fullName evidence="6">Xylanolytic transcriptional activator regulatory domain-containing protein</fullName>
    </recommendedName>
</protein>
<feature type="domain" description="Xylanolytic transcriptional activator regulatory" evidence="6">
    <location>
        <begin position="224"/>
        <end position="297"/>
    </location>
</feature>
<evidence type="ECO:0000313" key="7">
    <source>
        <dbReference type="EMBL" id="OIW35200.1"/>
    </source>
</evidence>
<sequence length="526" mass="59396">MTPSSISPPSANGNIDGSLIASTDLPEEEEYDSDGEWHVQPRPLDVVDHDQASVEVVLSDCGFSPHTASNLKRRGSASLPRRMRLRSRIGSVIRAQNELHRDNFVLPPHTLASELVDLFFTHAFPLFPFVHEPTFRRRFAATYRKSNSEPLDIPWQSTLNLVFAFGCDYLCLPLQQIYELSQTFHRRGTELILSVCFDTSTLDVIQALLLVSAHLQSNMQFNRFWSSMACILRSAQGLGFHIDPRDWDIGFVEKEMRRRLWWGMYSLDRFVSLKHGRPPATTLETLPVGPPATVHDEYITDAGISGIQSSDTPSSMHFFNAIVQLAHIAETMLAYMLRDAPWCLPGRGPRSTRDPDPIRLNIQIGLVVEQEGKLAKWLSGLPDHLQFSAETADEKIKRQQKMLRVRYLHIRLMSHRPNLLSVIQVGRDDKATVLGDKFLESVVMASVRQCVECACDIIAVLQNTTGPEDMGAWWYHLPCTHSFTRQSTRTAARAPKMNGAYNHCSSVHCARNALCRAEARPHIAVY</sequence>
<organism evidence="7 8">
    <name type="scientific">Coniochaeta ligniaria NRRL 30616</name>
    <dbReference type="NCBI Taxonomy" id="1408157"/>
    <lineage>
        <taxon>Eukaryota</taxon>
        <taxon>Fungi</taxon>
        <taxon>Dikarya</taxon>
        <taxon>Ascomycota</taxon>
        <taxon>Pezizomycotina</taxon>
        <taxon>Sordariomycetes</taxon>
        <taxon>Sordariomycetidae</taxon>
        <taxon>Coniochaetales</taxon>
        <taxon>Coniochaetaceae</taxon>
        <taxon>Coniochaeta</taxon>
    </lineage>
</organism>